<feature type="non-terminal residue" evidence="1">
    <location>
        <position position="1"/>
    </location>
</feature>
<evidence type="ECO:0000313" key="2">
    <source>
        <dbReference type="Proteomes" id="UP000789920"/>
    </source>
</evidence>
<proteinExistence type="predicted"/>
<keyword evidence="2" id="KW-1185">Reference proteome</keyword>
<comment type="caution">
    <text evidence="1">The sequence shown here is derived from an EMBL/GenBank/DDBJ whole genome shotgun (WGS) entry which is preliminary data.</text>
</comment>
<protein>
    <submittedName>
        <fullName evidence="1">15648_t:CDS:1</fullName>
    </submittedName>
</protein>
<feature type="non-terminal residue" evidence="1">
    <location>
        <position position="112"/>
    </location>
</feature>
<evidence type="ECO:0000313" key="1">
    <source>
        <dbReference type="EMBL" id="CAG8839685.1"/>
    </source>
</evidence>
<dbReference type="EMBL" id="CAJVQC010124460">
    <property type="protein sequence ID" value="CAG8839685.1"/>
    <property type="molecule type" value="Genomic_DNA"/>
</dbReference>
<gene>
    <name evidence="1" type="ORF">RPERSI_LOCUS31146</name>
</gene>
<sequence length="112" mass="13058">VILFGLDLQCLEMRRSHIQKKSYSHLKSESQKIHRLKQLALDIQSCSKELFEKHGFFETNLNYLGIKIFNEQVKIDFAKSTLSTYLDSIVYACDKGLISQDSCSNFIFFRAR</sequence>
<accession>A0ACA9SH78</accession>
<dbReference type="Proteomes" id="UP000789920">
    <property type="component" value="Unassembled WGS sequence"/>
</dbReference>
<reference evidence="1" key="1">
    <citation type="submission" date="2021-06" db="EMBL/GenBank/DDBJ databases">
        <authorList>
            <person name="Kallberg Y."/>
            <person name="Tangrot J."/>
            <person name="Rosling A."/>
        </authorList>
    </citation>
    <scope>NUCLEOTIDE SEQUENCE</scope>
    <source>
        <strain evidence="1">MA461A</strain>
    </source>
</reference>
<name>A0ACA9SH78_9GLOM</name>
<organism evidence="1 2">
    <name type="scientific">Racocetra persica</name>
    <dbReference type="NCBI Taxonomy" id="160502"/>
    <lineage>
        <taxon>Eukaryota</taxon>
        <taxon>Fungi</taxon>
        <taxon>Fungi incertae sedis</taxon>
        <taxon>Mucoromycota</taxon>
        <taxon>Glomeromycotina</taxon>
        <taxon>Glomeromycetes</taxon>
        <taxon>Diversisporales</taxon>
        <taxon>Gigasporaceae</taxon>
        <taxon>Racocetra</taxon>
    </lineage>
</organism>